<dbReference type="Gene3D" id="2.40.160.120">
    <property type="match status" value="1"/>
</dbReference>
<keyword evidence="3" id="KW-0445">Lipid transport</keyword>
<dbReference type="SUPFAM" id="SSF144000">
    <property type="entry name" value="Oxysterol-binding protein-like"/>
    <property type="match status" value="1"/>
</dbReference>
<dbReference type="PANTHER" id="PTHR10972">
    <property type="entry name" value="OXYSTEROL-BINDING PROTEIN-RELATED"/>
    <property type="match status" value="1"/>
</dbReference>
<dbReference type="FunFam" id="2.40.160.120:FF:000001">
    <property type="entry name" value="Oxysterol-binding protein"/>
    <property type="match status" value="1"/>
</dbReference>
<dbReference type="SUPFAM" id="SSF50729">
    <property type="entry name" value="PH domain-like"/>
    <property type="match status" value="1"/>
</dbReference>
<dbReference type="InterPro" id="IPR037239">
    <property type="entry name" value="OSBP_sf"/>
</dbReference>
<dbReference type="HOGENOM" id="CLU_007105_4_0_1"/>
<dbReference type="GO" id="GO:0032934">
    <property type="term" value="F:sterol binding"/>
    <property type="evidence" value="ECO:0007669"/>
    <property type="project" value="TreeGrafter"/>
</dbReference>
<dbReference type="GO" id="GO:0030011">
    <property type="term" value="P:maintenance of cell polarity"/>
    <property type="evidence" value="ECO:0007669"/>
    <property type="project" value="TreeGrafter"/>
</dbReference>
<dbReference type="Gene3D" id="2.30.29.30">
    <property type="entry name" value="Pleckstrin-homology domain (PH domain)/Phosphotyrosine-binding domain (PTB)"/>
    <property type="match status" value="1"/>
</dbReference>
<dbReference type="GeneID" id="18473614"/>
<evidence type="ECO:0000256" key="5">
    <source>
        <dbReference type="SAM" id="Coils"/>
    </source>
</evidence>
<accession>I4YFF9</accession>
<dbReference type="GO" id="GO:0035621">
    <property type="term" value="P:ER to Golgi ceramide transport"/>
    <property type="evidence" value="ECO:0007669"/>
    <property type="project" value="TreeGrafter"/>
</dbReference>
<dbReference type="GO" id="GO:0032541">
    <property type="term" value="C:cortical endoplasmic reticulum"/>
    <property type="evidence" value="ECO:0007669"/>
    <property type="project" value="TreeGrafter"/>
</dbReference>
<dbReference type="InterPro" id="IPR041680">
    <property type="entry name" value="PH_8"/>
</dbReference>
<dbReference type="GO" id="GO:0006887">
    <property type="term" value="P:exocytosis"/>
    <property type="evidence" value="ECO:0007669"/>
    <property type="project" value="TreeGrafter"/>
</dbReference>
<organism evidence="8 9">
    <name type="scientific">Wallemia mellicola (strain ATCC MYA-4683 / CBS 633.66)</name>
    <name type="common">Wallemia sebi (CBS 633.66)</name>
    <dbReference type="NCBI Taxonomy" id="671144"/>
    <lineage>
        <taxon>Eukaryota</taxon>
        <taxon>Fungi</taxon>
        <taxon>Dikarya</taxon>
        <taxon>Basidiomycota</taxon>
        <taxon>Wallemiomycotina</taxon>
        <taxon>Wallemiomycetes</taxon>
        <taxon>Wallemiales</taxon>
        <taxon>Wallemiaceae</taxon>
        <taxon>Wallemia</taxon>
    </lineage>
</organism>
<dbReference type="CDD" id="cd13289">
    <property type="entry name" value="PH_Osh3p_yeast"/>
    <property type="match status" value="1"/>
</dbReference>
<dbReference type="OrthoDB" id="416222at2759"/>
<feature type="compositionally biased region" description="Polar residues" evidence="6">
    <location>
        <begin position="153"/>
        <end position="164"/>
    </location>
</feature>
<reference evidence="8 9" key="1">
    <citation type="journal article" date="2012" name="Fungal Genet. Biol.">
        <title>The genome of the xerotolerant mold Wallemia sebi reveals adaptations to osmotic stress and suggests cryptic sexual reproduction.</title>
        <authorList>
            <person name="Padamsee M."/>
            <person name="Kumar T.K.A."/>
            <person name="Riley R."/>
            <person name="Binder M."/>
            <person name="Boyd A."/>
            <person name="Calvo A.M."/>
            <person name="Furukawa K."/>
            <person name="Hesse C."/>
            <person name="Hohmann S."/>
            <person name="James T.Y."/>
            <person name="LaButti K."/>
            <person name="Lapidus A."/>
            <person name="Lindquist E."/>
            <person name="Lucas S."/>
            <person name="Miller K."/>
            <person name="Shantappa S."/>
            <person name="Grigoriev I.V."/>
            <person name="Hibbett D.S."/>
            <person name="McLaughlin D.J."/>
            <person name="Spatafora J.W."/>
            <person name="Aime M.C."/>
        </authorList>
    </citation>
    <scope>NUCLEOTIDE SEQUENCE [LARGE SCALE GENOMIC DNA]</scope>
    <source>
        <strain evidence="9">ATCC MYA-4683 / CBS 633.66</strain>
    </source>
</reference>
<dbReference type="GO" id="GO:0006897">
    <property type="term" value="P:endocytosis"/>
    <property type="evidence" value="ECO:0007669"/>
    <property type="project" value="TreeGrafter"/>
</dbReference>
<evidence type="ECO:0000256" key="1">
    <source>
        <dbReference type="ARBA" id="ARBA00008842"/>
    </source>
</evidence>
<dbReference type="InterPro" id="IPR000648">
    <property type="entry name" value="Oxysterol-bd"/>
</dbReference>
<evidence type="ECO:0000256" key="6">
    <source>
        <dbReference type="SAM" id="MobiDB-lite"/>
    </source>
</evidence>
<comment type="similarity">
    <text evidence="1">Belongs to the OSBP family.</text>
</comment>
<keyword evidence="5" id="KW-0175">Coiled coil</keyword>
<dbReference type="GO" id="GO:0034727">
    <property type="term" value="P:piecemeal microautophagy of the nucleus"/>
    <property type="evidence" value="ECO:0007669"/>
    <property type="project" value="TreeGrafter"/>
</dbReference>
<dbReference type="FunCoup" id="I4YFF9">
    <property type="interactions" value="109"/>
</dbReference>
<keyword evidence="9" id="KW-1185">Reference proteome</keyword>
<dbReference type="AlphaFoldDB" id="I4YFF9"/>
<dbReference type="GO" id="GO:0005886">
    <property type="term" value="C:plasma membrane"/>
    <property type="evidence" value="ECO:0007669"/>
    <property type="project" value="TreeGrafter"/>
</dbReference>
<dbReference type="PANTHER" id="PTHR10972:SF203">
    <property type="entry name" value="OXYSTEROL-BINDING PROTEIN HOMOLOG 3"/>
    <property type="match status" value="1"/>
</dbReference>
<evidence type="ECO:0000256" key="4">
    <source>
        <dbReference type="ARBA" id="ARBA00023121"/>
    </source>
</evidence>
<feature type="region of interest" description="Disordered" evidence="6">
    <location>
        <begin position="153"/>
        <end position="178"/>
    </location>
</feature>
<sequence>MSRLSHSRTSIISEQNNGRIILEGYLLKKKQKKMQGFARRYFRLYSSGTLTYAVTDTDNVRDHVNLRSSVWLSHNNRRTVTIDGGTSTWHIKFTSGEEYVNWMKTLRIFLDPTPTAVPLETVAENAQRPPIENINKSIKLIDLIEFDLTNLKNGQNQVRTPPSSRSREQLHASSSHQGGLLNIFHKSPKLNSSSDDLFDTQPHRAYDAIFERLLDSTNDLKRLQQELHNMHNTQDFDTVNSRTFNNASRYAPSRTSSVNDFEFYDAQDTFGEAYEFEDPDEEDEGNDDVHDDEEDVDKEAIYDGVESSHGPHDSKYGLMQLPRRPQLPAPISGDEIGLLGVLKKNVGKDLTTISFPVSFNEPLSLLQKVAEDFEYVDLINKAIQSKSSVEKMACIAAFCVSSYSCTQYRSTRKPFNPLLGETYEYITPQFAFFSEKVTHHPPLVAAYAQGDGWSFVATSGVKQKFWGKSMEIIPIGTAKLTLKSTGDVYTWRKPSSFIRNLVMSSPYLEHTGDLDIKNETTGETSTIAFKEGSFFGGEASRGFVEGFIDDKDKKRICKLSGRWSQNFVRHLLDDDGKSTDRFQKLWESNNQFPPDCQDYYGFSKHAVKLNELVNEKVLPPTDTRFRPDQRSLEEGDANTADNYKNTLEQSQRERRNQIKGYDQSRVRWFKKINNDEWVPIINEKTNEPVYFEKRARVSDNQDSWSDNDNIFKIN</sequence>
<feature type="compositionally biased region" description="Basic and acidic residues" evidence="6">
    <location>
        <begin position="623"/>
        <end position="633"/>
    </location>
</feature>
<dbReference type="PROSITE" id="PS50003">
    <property type="entry name" value="PH_DOMAIN"/>
    <property type="match status" value="1"/>
</dbReference>
<gene>
    <name evidence="8" type="ORF">WALSEDRAFT_59898</name>
</gene>
<evidence type="ECO:0000256" key="3">
    <source>
        <dbReference type="ARBA" id="ARBA00023055"/>
    </source>
</evidence>
<evidence type="ECO:0000259" key="7">
    <source>
        <dbReference type="PROSITE" id="PS50003"/>
    </source>
</evidence>
<evidence type="ECO:0000256" key="2">
    <source>
        <dbReference type="ARBA" id="ARBA00022448"/>
    </source>
</evidence>
<feature type="coiled-coil region" evidence="5">
    <location>
        <begin position="206"/>
        <end position="233"/>
    </location>
</feature>
<dbReference type="eggNOG" id="KOG1737">
    <property type="taxonomic scope" value="Eukaryota"/>
</dbReference>
<evidence type="ECO:0000313" key="9">
    <source>
        <dbReference type="Proteomes" id="UP000005242"/>
    </source>
</evidence>
<dbReference type="SMART" id="SM00233">
    <property type="entry name" value="PH"/>
    <property type="match status" value="1"/>
</dbReference>
<dbReference type="EMBL" id="JH668227">
    <property type="protein sequence ID" value="EIM22701.1"/>
    <property type="molecule type" value="Genomic_DNA"/>
</dbReference>
<dbReference type="Pfam" id="PF01237">
    <property type="entry name" value="Oxysterol_BP"/>
    <property type="match status" value="1"/>
</dbReference>
<dbReference type="Proteomes" id="UP000005242">
    <property type="component" value="Unassembled WGS sequence"/>
</dbReference>
<dbReference type="GO" id="GO:0005829">
    <property type="term" value="C:cytosol"/>
    <property type="evidence" value="ECO:0007669"/>
    <property type="project" value="TreeGrafter"/>
</dbReference>
<feature type="compositionally biased region" description="Polar residues" evidence="6">
    <location>
        <begin position="639"/>
        <end position="649"/>
    </location>
</feature>
<keyword evidence="4" id="KW-0446">Lipid-binding</keyword>
<dbReference type="InParanoid" id="I4YFF9"/>
<dbReference type="InterPro" id="IPR011993">
    <property type="entry name" value="PH-like_dom_sf"/>
</dbReference>
<keyword evidence="2" id="KW-0813">Transport</keyword>
<evidence type="ECO:0000313" key="8">
    <source>
        <dbReference type="EMBL" id="EIM22701.1"/>
    </source>
</evidence>
<dbReference type="InterPro" id="IPR001849">
    <property type="entry name" value="PH_domain"/>
</dbReference>
<feature type="domain" description="PH" evidence="7">
    <location>
        <begin position="19"/>
        <end position="111"/>
    </location>
</feature>
<dbReference type="RefSeq" id="XP_006957364.1">
    <property type="nucleotide sequence ID" value="XM_006957302.1"/>
</dbReference>
<protein>
    <recommendedName>
        <fullName evidence="7">PH domain-containing protein</fullName>
    </recommendedName>
</protein>
<dbReference type="STRING" id="671144.I4YFF9"/>
<dbReference type="GO" id="GO:0120009">
    <property type="term" value="P:intermembrane lipid transfer"/>
    <property type="evidence" value="ECO:0007669"/>
    <property type="project" value="UniProtKB-ARBA"/>
</dbReference>
<dbReference type="KEGG" id="wse:WALSEDRAFT_59898"/>
<dbReference type="Pfam" id="PF15409">
    <property type="entry name" value="PH_8"/>
    <property type="match status" value="1"/>
</dbReference>
<dbReference type="OMA" id="SYFVRWV"/>
<dbReference type="GO" id="GO:0097038">
    <property type="term" value="C:perinuclear endoplasmic reticulum"/>
    <property type="evidence" value="ECO:0007669"/>
    <property type="project" value="TreeGrafter"/>
</dbReference>
<feature type="region of interest" description="Disordered" evidence="6">
    <location>
        <begin position="619"/>
        <end position="656"/>
    </location>
</feature>
<proteinExistence type="inferred from homology"/>
<name>I4YFF9_WALMC</name>